<feature type="binding site" evidence="19">
    <location>
        <position position="266"/>
    </location>
    <ligand>
        <name>Zn(2+)</name>
        <dbReference type="ChEBI" id="CHEBI:29105"/>
    </ligand>
</feature>
<dbReference type="Gene3D" id="3.40.50.1970">
    <property type="match status" value="1"/>
</dbReference>
<dbReference type="NCBIfam" id="TIGR01357">
    <property type="entry name" value="aroB"/>
    <property type="match status" value="1"/>
</dbReference>
<evidence type="ECO:0000256" key="10">
    <source>
        <dbReference type="ARBA" id="ARBA00022490"/>
    </source>
</evidence>
<dbReference type="PANTHER" id="PTHR43622:SF7">
    <property type="entry name" value="3-DEHYDROQUINATE SYNTHASE, CHLOROPLASTIC"/>
    <property type="match status" value="1"/>
</dbReference>
<dbReference type="InterPro" id="IPR056179">
    <property type="entry name" value="DHQS_C"/>
</dbReference>
<dbReference type="CDD" id="cd08195">
    <property type="entry name" value="DHQS"/>
    <property type="match status" value="1"/>
</dbReference>
<dbReference type="GO" id="GO:0046872">
    <property type="term" value="F:metal ion binding"/>
    <property type="evidence" value="ECO:0007669"/>
    <property type="project" value="UniProtKB-KW"/>
</dbReference>
<feature type="domain" description="3-dehydroquinate synthase N-terminal" evidence="20">
    <location>
        <begin position="71"/>
        <end position="182"/>
    </location>
</feature>
<keyword evidence="14 19" id="KW-0862">Zinc</keyword>
<feature type="binding site" evidence="19">
    <location>
        <position position="250"/>
    </location>
    <ligand>
        <name>Zn(2+)</name>
        <dbReference type="ChEBI" id="CHEBI:29105"/>
    </ligand>
</feature>
<evidence type="ECO:0000256" key="7">
    <source>
        <dbReference type="ARBA" id="ARBA00005412"/>
    </source>
</evidence>
<dbReference type="GO" id="GO:0009073">
    <property type="term" value="P:aromatic amino acid family biosynthetic process"/>
    <property type="evidence" value="ECO:0007669"/>
    <property type="project" value="UniProtKB-KW"/>
</dbReference>
<name>A0A521FYS3_9BACT</name>
<evidence type="ECO:0000256" key="2">
    <source>
        <dbReference type="ARBA" id="ARBA00001911"/>
    </source>
</evidence>
<comment type="caution">
    <text evidence="22">The sequence shown here is derived from an EMBL/GenBank/DDBJ whole genome shotgun (WGS) entry which is preliminary data.</text>
</comment>
<reference evidence="22" key="1">
    <citation type="submission" date="2017-07" db="EMBL/GenBank/DDBJ databases">
        <title>The cable genome - Insights into the physiology and evolution of filamentous bacteria capable of sulfide oxidation via long distance electron transfer.</title>
        <authorList>
            <person name="Thorup C."/>
            <person name="Bjerg J.T."/>
            <person name="Schreiber L."/>
            <person name="Nielsen L.P."/>
            <person name="Kjeldsen K.U."/>
            <person name="Boesen T."/>
            <person name="Boggild A."/>
            <person name="Meysman F."/>
            <person name="Geelhoed J."/>
            <person name="Schramm A."/>
        </authorList>
    </citation>
    <scope>NUCLEOTIDE SEQUENCE [LARGE SCALE GENOMIC DNA]</scope>
    <source>
        <strain evidence="22">GS</strain>
    </source>
</reference>
<evidence type="ECO:0000256" key="14">
    <source>
        <dbReference type="ARBA" id="ARBA00022833"/>
    </source>
</evidence>
<evidence type="ECO:0000259" key="21">
    <source>
        <dbReference type="Pfam" id="PF24621"/>
    </source>
</evidence>
<dbReference type="GO" id="GO:0003856">
    <property type="term" value="F:3-dehydroquinate synthase activity"/>
    <property type="evidence" value="ECO:0007669"/>
    <property type="project" value="UniProtKB-UniRule"/>
</dbReference>
<evidence type="ECO:0000256" key="16">
    <source>
        <dbReference type="ARBA" id="ARBA00023141"/>
    </source>
</evidence>
<dbReference type="UniPathway" id="UPA00053">
    <property type="reaction ID" value="UER00085"/>
</dbReference>
<dbReference type="HAMAP" id="MF_00110">
    <property type="entry name" value="DHQ_synthase"/>
    <property type="match status" value="1"/>
</dbReference>
<feature type="domain" description="3-dehydroquinate synthase C-terminal" evidence="21">
    <location>
        <begin position="184"/>
        <end position="327"/>
    </location>
</feature>
<evidence type="ECO:0000313" key="23">
    <source>
        <dbReference type="Proteomes" id="UP000316238"/>
    </source>
</evidence>
<dbReference type="Proteomes" id="UP000316238">
    <property type="component" value="Unassembled WGS sequence"/>
</dbReference>
<comment type="catalytic activity">
    <reaction evidence="1 19">
        <text>7-phospho-2-dehydro-3-deoxy-D-arabino-heptonate = 3-dehydroquinate + phosphate</text>
        <dbReference type="Rhea" id="RHEA:21968"/>
        <dbReference type="ChEBI" id="CHEBI:32364"/>
        <dbReference type="ChEBI" id="CHEBI:43474"/>
        <dbReference type="ChEBI" id="CHEBI:58394"/>
        <dbReference type="EC" id="4.2.3.4"/>
    </reaction>
</comment>
<evidence type="ECO:0000259" key="20">
    <source>
        <dbReference type="Pfam" id="PF01761"/>
    </source>
</evidence>
<dbReference type="GO" id="GO:0008652">
    <property type="term" value="P:amino acid biosynthetic process"/>
    <property type="evidence" value="ECO:0007669"/>
    <property type="project" value="UniProtKB-KW"/>
</dbReference>
<comment type="cofactor">
    <cofactor evidence="19">
        <name>Co(2+)</name>
        <dbReference type="ChEBI" id="CHEBI:48828"/>
    </cofactor>
    <cofactor evidence="19">
        <name>Zn(2+)</name>
        <dbReference type="ChEBI" id="CHEBI:29105"/>
    </cofactor>
    <text evidence="19">Binds 1 divalent metal cation per subunit. Can use either Co(2+) or Zn(2+).</text>
</comment>
<dbReference type="PANTHER" id="PTHR43622">
    <property type="entry name" value="3-DEHYDROQUINATE SYNTHASE"/>
    <property type="match status" value="1"/>
</dbReference>
<dbReference type="InterPro" id="IPR030963">
    <property type="entry name" value="DHQ_synth_fam"/>
</dbReference>
<evidence type="ECO:0000256" key="12">
    <source>
        <dbReference type="ARBA" id="ARBA00022723"/>
    </source>
</evidence>
<keyword evidence="13 19" id="KW-0547">Nucleotide-binding</keyword>
<feature type="binding site" evidence="19">
    <location>
        <position position="154"/>
    </location>
    <ligand>
        <name>NAD(+)</name>
        <dbReference type="ChEBI" id="CHEBI:57540"/>
    </ligand>
</feature>
<evidence type="ECO:0000256" key="4">
    <source>
        <dbReference type="ARBA" id="ARBA00003485"/>
    </source>
</evidence>
<feature type="binding site" evidence="19">
    <location>
        <begin position="132"/>
        <end position="133"/>
    </location>
    <ligand>
        <name>NAD(+)</name>
        <dbReference type="ChEBI" id="CHEBI:57540"/>
    </ligand>
</feature>
<keyword evidence="16 19" id="KW-0057">Aromatic amino acid biosynthesis</keyword>
<keyword evidence="23" id="KW-1185">Reference proteome</keyword>
<keyword evidence="15 19" id="KW-0520">NAD</keyword>
<keyword evidence="11 19" id="KW-0028">Amino-acid biosynthesis</keyword>
<evidence type="ECO:0000313" key="22">
    <source>
        <dbReference type="EMBL" id="TAA73909.1"/>
    </source>
</evidence>
<evidence type="ECO:0000256" key="18">
    <source>
        <dbReference type="ARBA" id="ARBA00023285"/>
    </source>
</evidence>
<comment type="subcellular location">
    <subcellularLocation>
        <location evidence="5 19">Cytoplasm</location>
    </subcellularLocation>
</comment>
<dbReference type="SUPFAM" id="SSF56796">
    <property type="entry name" value="Dehydroquinate synthase-like"/>
    <property type="match status" value="1"/>
</dbReference>
<keyword evidence="12 19" id="KW-0479">Metal-binding</keyword>
<organism evidence="22 23">
    <name type="scientific">Candidatus Electronema aureum</name>
    <dbReference type="NCBI Taxonomy" id="2005002"/>
    <lineage>
        <taxon>Bacteria</taxon>
        <taxon>Pseudomonadati</taxon>
        <taxon>Thermodesulfobacteriota</taxon>
        <taxon>Desulfobulbia</taxon>
        <taxon>Desulfobulbales</taxon>
        <taxon>Desulfobulbaceae</taxon>
        <taxon>Candidatus Electronema</taxon>
    </lineage>
</organism>
<comment type="caution">
    <text evidence="19">Lacks conserved residue(s) required for the propagation of feature annotation.</text>
</comment>
<accession>A0A521FYS3</accession>
<dbReference type="InterPro" id="IPR016037">
    <property type="entry name" value="DHQ_synth_AroB"/>
</dbReference>
<dbReference type="GO" id="GO:0005737">
    <property type="term" value="C:cytoplasm"/>
    <property type="evidence" value="ECO:0007669"/>
    <property type="project" value="UniProtKB-SubCell"/>
</dbReference>
<comment type="cofactor">
    <cofactor evidence="3">
        <name>Zn(2+)</name>
        <dbReference type="ChEBI" id="CHEBI:29105"/>
    </cofactor>
</comment>
<feature type="binding site" evidence="19">
    <location>
        <position position="145"/>
    </location>
    <ligand>
        <name>NAD(+)</name>
        <dbReference type="ChEBI" id="CHEBI:57540"/>
    </ligand>
</feature>
<protein>
    <recommendedName>
        <fullName evidence="9 19">3-dehydroquinate synthase</fullName>
        <shortName evidence="19">DHQS</shortName>
        <ecNumber evidence="8 19">4.2.3.4</ecNumber>
    </recommendedName>
</protein>
<dbReference type="Pfam" id="PF24621">
    <property type="entry name" value="DHQS_C"/>
    <property type="match status" value="1"/>
</dbReference>
<dbReference type="PIRSF" id="PIRSF001455">
    <property type="entry name" value="DHQ_synth"/>
    <property type="match status" value="1"/>
</dbReference>
<keyword evidence="17 19" id="KW-0456">Lyase</keyword>
<evidence type="ECO:0000256" key="15">
    <source>
        <dbReference type="ARBA" id="ARBA00023027"/>
    </source>
</evidence>
<evidence type="ECO:0000256" key="8">
    <source>
        <dbReference type="ARBA" id="ARBA00013031"/>
    </source>
</evidence>
<evidence type="ECO:0000256" key="19">
    <source>
        <dbReference type="HAMAP-Rule" id="MF_00110"/>
    </source>
</evidence>
<dbReference type="InterPro" id="IPR030960">
    <property type="entry name" value="DHQS/DOIS_N"/>
</dbReference>
<dbReference type="GO" id="GO:0000166">
    <property type="term" value="F:nucleotide binding"/>
    <property type="evidence" value="ECO:0007669"/>
    <property type="project" value="UniProtKB-KW"/>
</dbReference>
<feature type="binding site" evidence="19">
    <location>
        <position position="187"/>
    </location>
    <ligand>
        <name>Zn(2+)</name>
        <dbReference type="ChEBI" id="CHEBI:29105"/>
    </ligand>
</feature>
<gene>
    <name evidence="19" type="primary">aroB</name>
    <name evidence="22" type="ORF">CDV28_15012</name>
</gene>
<evidence type="ECO:0000256" key="3">
    <source>
        <dbReference type="ARBA" id="ARBA00001947"/>
    </source>
</evidence>
<proteinExistence type="inferred from homology"/>
<dbReference type="EMBL" id="NQJD01000050">
    <property type="protein sequence ID" value="TAA73909.1"/>
    <property type="molecule type" value="Genomic_DNA"/>
</dbReference>
<dbReference type="GO" id="GO:0009423">
    <property type="term" value="P:chorismate biosynthetic process"/>
    <property type="evidence" value="ECO:0007669"/>
    <property type="project" value="UniProtKB-UniRule"/>
</dbReference>
<dbReference type="EC" id="4.2.3.4" evidence="8 19"/>
<feature type="binding site" evidence="19">
    <location>
        <begin position="108"/>
        <end position="112"/>
    </location>
    <ligand>
        <name>NAD(+)</name>
        <dbReference type="ChEBI" id="CHEBI:57540"/>
    </ligand>
</feature>
<dbReference type="InterPro" id="IPR050071">
    <property type="entry name" value="Dehydroquinate_synthase"/>
</dbReference>
<evidence type="ECO:0000256" key="9">
    <source>
        <dbReference type="ARBA" id="ARBA00017684"/>
    </source>
</evidence>
<dbReference type="FunFam" id="3.40.50.1970:FF:000007">
    <property type="entry name" value="Pentafunctional AROM polypeptide"/>
    <property type="match status" value="1"/>
</dbReference>
<evidence type="ECO:0000256" key="5">
    <source>
        <dbReference type="ARBA" id="ARBA00004496"/>
    </source>
</evidence>
<evidence type="ECO:0000256" key="11">
    <source>
        <dbReference type="ARBA" id="ARBA00022605"/>
    </source>
</evidence>
<dbReference type="AlphaFoldDB" id="A0A521FYS3"/>
<comment type="similarity">
    <text evidence="7 19">Belongs to the sugar phosphate cyclases superfamily. Dehydroquinate synthase family.</text>
</comment>
<dbReference type="Gene3D" id="1.20.1090.10">
    <property type="entry name" value="Dehydroquinate synthase-like - alpha domain"/>
    <property type="match status" value="1"/>
</dbReference>
<comment type="function">
    <text evidence="4 19">Catalyzes the conversion of 3-deoxy-D-arabino-heptulosonate 7-phosphate (DAHP) to dehydroquinate (DHQ).</text>
</comment>
<keyword evidence="10 19" id="KW-0963">Cytoplasm</keyword>
<dbReference type="Pfam" id="PF01761">
    <property type="entry name" value="DHQ_synthase"/>
    <property type="match status" value="1"/>
</dbReference>
<comment type="cofactor">
    <cofactor evidence="2 19">
        <name>NAD(+)</name>
        <dbReference type="ChEBI" id="CHEBI:57540"/>
    </cofactor>
</comment>
<comment type="pathway">
    <text evidence="6 19">Metabolic intermediate biosynthesis; chorismate biosynthesis; chorismate from D-erythrose 4-phosphate and phosphoenolpyruvate: step 2/7.</text>
</comment>
<sequence length="360" mass="38963">MTKTLVKVGLDERSYPIRISSGLLEKIGIDLHERNIGTKYGVISDDRVAALHGSRFMQSLTDAGIRAELLTFPAGEASKHLQTVTALSSELAQRGFDRKDALIALGGGVTGDITGFLASIYLRGIPFVQVPTTLLSQVDSSVGGKTGVDIPEGKNLVGTFYQPKAVYIDIDVLNTLPADELRGGIAEVIKYGVINDAEFFAFLEQQREAVFALQQDVLTKLIARCCEIKAWVVEQDEREGGLRRILNFGHTIGHAVEAASGFQLIHGYAVAIGMCAAAELAVCSGCLTTESAERIRRLIAAYGLPTAIPANINREEIKKYLLTDKKTVGGRVFYVLPERIGAVKITDQVREEDVDTVLAA</sequence>
<evidence type="ECO:0000256" key="1">
    <source>
        <dbReference type="ARBA" id="ARBA00001393"/>
    </source>
</evidence>
<evidence type="ECO:0000256" key="13">
    <source>
        <dbReference type="ARBA" id="ARBA00022741"/>
    </source>
</evidence>
<evidence type="ECO:0000256" key="17">
    <source>
        <dbReference type="ARBA" id="ARBA00023239"/>
    </source>
</evidence>
<keyword evidence="18 19" id="KW-0170">Cobalt</keyword>
<evidence type="ECO:0000256" key="6">
    <source>
        <dbReference type="ARBA" id="ARBA00004661"/>
    </source>
</evidence>